<dbReference type="CDD" id="cd06261">
    <property type="entry name" value="TM_PBP2"/>
    <property type="match status" value="1"/>
</dbReference>
<dbReference type="PANTHER" id="PTHR30614">
    <property type="entry name" value="MEMBRANE COMPONENT OF AMINO ACID ABC TRANSPORTER"/>
    <property type="match status" value="1"/>
</dbReference>
<dbReference type="NCBIfam" id="TIGR01726">
    <property type="entry name" value="HEQRo_perm_3TM"/>
    <property type="match status" value="1"/>
</dbReference>
<proteinExistence type="inferred from homology"/>
<feature type="transmembrane region" description="Helical" evidence="8">
    <location>
        <begin position="182"/>
        <end position="200"/>
    </location>
</feature>
<keyword evidence="4 8" id="KW-0812">Transmembrane</keyword>
<keyword evidence="3" id="KW-1003">Cell membrane</keyword>
<sequence>MDMLIELSQGFRNTLAIFFITLALAMPLGFVVMLLKKSRFKPVSLLTTFYISVMRGTPLMLQLMFVYFGPYYLFGLSSPDRFRAAIVAFVFNYAAYFAEIYRGGFEAIPRGQLEAAEVLGLSKAQTFFKIQLPQVMKTVMPSITNEVITLVKDTSLAMVISVSETFIIAKAMAAREASMTPYLAVAAFYYAMNYLVAFIMDRIEKGLDYYR</sequence>
<evidence type="ECO:0000313" key="10">
    <source>
        <dbReference type="EMBL" id="SDD64405.1"/>
    </source>
</evidence>
<gene>
    <name evidence="10" type="ORF">SAMN04489866_10532</name>
</gene>
<evidence type="ECO:0000259" key="9">
    <source>
        <dbReference type="PROSITE" id="PS50928"/>
    </source>
</evidence>
<protein>
    <submittedName>
        <fullName evidence="10">Polar amino acid transport system permease protein</fullName>
    </submittedName>
</protein>
<evidence type="ECO:0000256" key="1">
    <source>
        <dbReference type="ARBA" id="ARBA00004651"/>
    </source>
</evidence>
<dbReference type="GO" id="GO:0022857">
    <property type="term" value="F:transmembrane transporter activity"/>
    <property type="evidence" value="ECO:0007669"/>
    <property type="project" value="InterPro"/>
</dbReference>
<dbReference type="PANTHER" id="PTHR30614:SF0">
    <property type="entry name" value="L-CYSTINE TRANSPORT SYSTEM PERMEASE PROTEIN TCYL"/>
    <property type="match status" value="1"/>
</dbReference>
<dbReference type="PROSITE" id="PS50928">
    <property type="entry name" value="ABC_TM1"/>
    <property type="match status" value="1"/>
</dbReference>
<dbReference type="EMBL" id="FNAF01000005">
    <property type="protein sequence ID" value="SDD64405.1"/>
    <property type="molecule type" value="Genomic_DNA"/>
</dbReference>
<dbReference type="InterPro" id="IPR043429">
    <property type="entry name" value="ArtM/GltK/GlnP/TcyL/YhdX-like"/>
</dbReference>
<dbReference type="AlphaFoldDB" id="A0A1G6WH38"/>
<comment type="similarity">
    <text evidence="8">Belongs to the binding-protein-dependent transport system permease family.</text>
</comment>
<dbReference type="InterPro" id="IPR000515">
    <property type="entry name" value="MetI-like"/>
</dbReference>
<keyword evidence="11" id="KW-1185">Reference proteome</keyword>
<feature type="transmembrane region" description="Helical" evidence="8">
    <location>
        <begin position="82"/>
        <end position="101"/>
    </location>
</feature>
<dbReference type="RefSeq" id="WP_200781886.1">
    <property type="nucleotide sequence ID" value="NZ_FNAF01000005.1"/>
</dbReference>
<dbReference type="GO" id="GO:0043190">
    <property type="term" value="C:ATP-binding cassette (ABC) transporter complex"/>
    <property type="evidence" value="ECO:0007669"/>
    <property type="project" value="InterPro"/>
</dbReference>
<dbReference type="SUPFAM" id="SSF161098">
    <property type="entry name" value="MetI-like"/>
    <property type="match status" value="1"/>
</dbReference>
<keyword evidence="6 8" id="KW-1133">Transmembrane helix</keyword>
<evidence type="ECO:0000313" key="11">
    <source>
        <dbReference type="Proteomes" id="UP000198995"/>
    </source>
</evidence>
<evidence type="ECO:0000256" key="6">
    <source>
        <dbReference type="ARBA" id="ARBA00022989"/>
    </source>
</evidence>
<evidence type="ECO:0000256" key="2">
    <source>
        <dbReference type="ARBA" id="ARBA00022448"/>
    </source>
</evidence>
<organism evidence="10 11">
    <name type="scientific">Peptococcus niger</name>
    <dbReference type="NCBI Taxonomy" id="2741"/>
    <lineage>
        <taxon>Bacteria</taxon>
        <taxon>Bacillati</taxon>
        <taxon>Bacillota</taxon>
        <taxon>Clostridia</taxon>
        <taxon>Eubacteriales</taxon>
        <taxon>Peptococcaceae</taxon>
        <taxon>Peptococcus</taxon>
    </lineage>
</organism>
<feature type="transmembrane region" description="Helical" evidence="8">
    <location>
        <begin position="15"/>
        <end position="35"/>
    </location>
</feature>
<comment type="subcellular location">
    <subcellularLocation>
        <location evidence="1 8">Cell membrane</location>
        <topology evidence="1 8">Multi-pass membrane protein</topology>
    </subcellularLocation>
</comment>
<dbReference type="Pfam" id="PF00528">
    <property type="entry name" value="BPD_transp_1"/>
    <property type="match status" value="1"/>
</dbReference>
<dbReference type="InterPro" id="IPR035906">
    <property type="entry name" value="MetI-like_sf"/>
</dbReference>
<accession>A0A1G6WH38</accession>
<keyword evidence="5" id="KW-0029">Amino-acid transport</keyword>
<evidence type="ECO:0000256" key="5">
    <source>
        <dbReference type="ARBA" id="ARBA00022970"/>
    </source>
</evidence>
<keyword evidence="7 8" id="KW-0472">Membrane</keyword>
<dbReference type="STRING" id="2741.SAMN04489866_10532"/>
<dbReference type="InterPro" id="IPR010065">
    <property type="entry name" value="AA_ABC_transptr_permease_3TM"/>
</dbReference>
<evidence type="ECO:0000256" key="4">
    <source>
        <dbReference type="ARBA" id="ARBA00022692"/>
    </source>
</evidence>
<feature type="transmembrane region" description="Helical" evidence="8">
    <location>
        <begin position="47"/>
        <end position="70"/>
    </location>
</feature>
<evidence type="ECO:0000256" key="8">
    <source>
        <dbReference type="RuleBase" id="RU363032"/>
    </source>
</evidence>
<reference evidence="10 11" key="1">
    <citation type="submission" date="2016-10" db="EMBL/GenBank/DDBJ databases">
        <authorList>
            <person name="de Groot N.N."/>
        </authorList>
    </citation>
    <scope>NUCLEOTIDE SEQUENCE [LARGE SCALE GENOMIC DNA]</scope>
    <source>
        <strain evidence="10 11">DSM 20475</strain>
    </source>
</reference>
<feature type="domain" description="ABC transmembrane type-1" evidence="9">
    <location>
        <begin position="11"/>
        <end position="200"/>
    </location>
</feature>
<evidence type="ECO:0000256" key="7">
    <source>
        <dbReference type="ARBA" id="ARBA00023136"/>
    </source>
</evidence>
<name>A0A1G6WH38_PEPNI</name>
<evidence type="ECO:0000256" key="3">
    <source>
        <dbReference type="ARBA" id="ARBA00022475"/>
    </source>
</evidence>
<dbReference type="GO" id="GO:0006865">
    <property type="term" value="P:amino acid transport"/>
    <property type="evidence" value="ECO:0007669"/>
    <property type="project" value="UniProtKB-KW"/>
</dbReference>
<dbReference type="Proteomes" id="UP000198995">
    <property type="component" value="Unassembled WGS sequence"/>
</dbReference>
<keyword evidence="2 8" id="KW-0813">Transport</keyword>
<dbReference type="Gene3D" id="1.10.3720.10">
    <property type="entry name" value="MetI-like"/>
    <property type="match status" value="1"/>
</dbReference>